<feature type="transmembrane region" description="Helical" evidence="2">
    <location>
        <begin position="282"/>
        <end position="305"/>
    </location>
</feature>
<dbReference type="GO" id="GO:0008643">
    <property type="term" value="P:carbohydrate transport"/>
    <property type="evidence" value="ECO:0007669"/>
    <property type="project" value="InterPro"/>
</dbReference>
<organism evidence="3 4">
    <name type="scientific">Sphingomonas tagetis</name>
    <dbReference type="NCBI Taxonomy" id="2949092"/>
    <lineage>
        <taxon>Bacteria</taxon>
        <taxon>Pseudomonadati</taxon>
        <taxon>Pseudomonadota</taxon>
        <taxon>Alphaproteobacteria</taxon>
        <taxon>Sphingomonadales</taxon>
        <taxon>Sphingomonadaceae</taxon>
        <taxon>Sphingomonas</taxon>
    </lineage>
</organism>
<feature type="transmembrane region" description="Helical" evidence="2">
    <location>
        <begin position="247"/>
        <end position="270"/>
    </location>
</feature>
<keyword evidence="2" id="KW-1133">Transmembrane helix</keyword>
<feature type="transmembrane region" description="Helical" evidence="2">
    <location>
        <begin position="438"/>
        <end position="462"/>
    </location>
</feature>
<feature type="transmembrane region" description="Helical" evidence="2">
    <location>
        <begin position="49"/>
        <end position="68"/>
    </location>
</feature>
<feature type="transmembrane region" description="Helical" evidence="2">
    <location>
        <begin position="160"/>
        <end position="181"/>
    </location>
</feature>
<evidence type="ECO:0000313" key="3">
    <source>
        <dbReference type="EMBL" id="MCP3732537.1"/>
    </source>
</evidence>
<dbReference type="GO" id="GO:0005886">
    <property type="term" value="C:plasma membrane"/>
    <property type="evidence" value="ECO:0007669"/>
    <property type="project" value="TreeGrafter"/>
</dbReference>
<feature type="transmembrane region" description="Helical" evidence="2">
    <location>
        <begin position="89"/>
        <end position="111"/>
    </location>
</feature>
<dbReference type="PANTHER" id="PTHR11328">
    <property type="entry name" value="MAJOR FACILITATOR SUPERFAMILY DOMAIN-CONTAINING PROTEIN"/>
    <property type="match status" value="1"/>
</dbReference>
<protein>
    <submittedName>
        <fullName evidence="3">MFS transporter</fullName>
    </submittedName>
</protein>
<feature type="transmembrane region" description="Helical" evidence="2">
    <location>
        <begin position="193"/>
        <end position="212"/>
    </location>
</feature>
<keyword evidence="4" id="KW-1185">Reference proteome</keyword>
<dbReference type="Pfam" id="PF13347">
    <property type="entry name" value="MFS_2"/>
    <property type="match status" value="1"/>
</dbReference>
<comment type="caution">
    <text evidence="3">The sequence shown here is derived from an EMBL/GenBank/DDBJ whole genome shotgun (WGS) entry which is preliminary data.</text>
</comment>
<feature type="transmembrane region" description="Helical" evidence="2">
    <location>
        <begin position="312"/>
        <end position="331"/>
    </location>
</feature>
<comment type="similarity">
    <text evidence="1">Belongs to the sodium:galactoside symporter (TC 2.A.2) family.</text>
</comment>
<accession>A0A9X2KN88</accession>
<keyword evidence="2" id="KW-0472">Membrane</keyword>
<name>A0A9X2KN88_9SPHN</name>
<evidence type="ECO:0000256" key="2">
    <source>
        <dbReference type="SAM" id="Phobius"/>
    </source>
</evidence>
<dbReference type="SUPFAM" id="SSF103473">
    <property type="entry name" value="MFS general substrate transporter"/>
    <property type="match status" value="1"/>
</dbReference>
<dbReference type="Gene3D" id="1.20.1250.20">
    <property type="entry name" value="MFS general substrate transporter like domains"/>
    <property type="match status" value="2"/>
</dbReference>
<dbReference type="EMBL" id="JAMLDX010000019">
    <property type="protein sequence ID" value="MCP3732537.1"/>
    <property type="molecule type" value="Genomic_DNA"/>
</dbReference>
<feature type="transmembrane region" description="Helical" evidence="2">
    <location>
        <begin position="387"/>
        <end position="412"/>
    </location>
</feature>
<evidence type="ECO:0000256" key="1">
    <source>
        <dbReference type="ARBA" id="ARBA00009617"/>
    </source>
</evidence>
<keyword evidence="2" id="KW-0812">Transmembrane</keyword>
<feature type="transmembrane region" description="Helical" evidence="2">
    <location>
        <begin position="117"/>
        <end position="139"/>
    </location>
</feature>
<feature type="transmembrane region" description="Helical" evidence="2">
    <location>
        <begin position="20"/>
        <end position="43"/>
    </location>
</feature>
<evidence type="ECO:0000313" key="4">
    <source>
        <dbReference type="Proteomes" id="UP001139451"/>
    </source>
</evidence>
<dbReference type="AlphaFoldDB" id="A0A9X2KN88"/>
<dbReference type="GO" id="GO:0015293">
    <property type="term" value="F:symporter activity"/>
    <property type="evidence" value="ECO:0007669"/>
    <property type="project" value="InterPro"/>
</dbReference>
<gene>
    <name evidence="3" type="ORF">M9978_19110</name>
</gene>
<dbReference type="InterPro" id="IPR039672">
    <property type="entry name" value="MFS_2"/>
</dbReference>
<dbReference type="RefSeq" id="WP_254296077.1">
    <property type="nucleotide sequence ID" value="NZ_JAMLDX010000019.1"/>
</dbReference>
<sequence>MTDAAARLRQTPVGARFKLLYGSGGMIDGITAGSLTYFLLFYLTTVCGLSGTAAGTTLLVGLLIDAVADPLIGLISDNTRSKWGRRYPYLLYGSVPLALLFGLLFSIPSWLSGTGLLLYAGLIAMLLRLCLSVFMLPHVAVGAEVTDDYVERSSIVSYRICFNMLGTFLAIGLGLGVFMAGTDGLLQRDAYVPFGWVCAALIAASGLTAAFATKTVLPRLHAPAPGIGATIPRFARELGEMFRNRSFVVLFVAVAAFFVAQGAAGALALYLNRYFWNLSTEAVQLVLVGATLGPFVGAPLTALLARIFEKKTLAIANFLAFVVTQAWPPLAHMAGVLDPADSLVVPILLFNAVCSGAALVGVAISGQSMMADATDEHEHRFGVRREALFFSGLTLAVKAASGVGGFIAGVALDVIQFPTAAAAKGGELSLAPELIRNLGLVAGPLPATITLIAPLALLGYTLSRQRHMAILSDLAKRPAAAAVEAKA</sequence>
<dbReference type="InterPro" id="IPR036259">
    <property type="entry name" value="MFS_trans_sf"/>
</dbReference>
<feature type="transmembrane region" description="Helical" evidence="2">
    <location>
        <begin position="343"/>
        <end position="366"/>
    </location>
</feature>
<dbReference type="PANTHER" id="PTHR11328:SF24">
    <property type="entry name" value="MAJOR FACILITATOR SUPERFAMILY (MFS) PROFILE DOMAIN-CONTAINING PROTEIN"/>
    <property type="match status" value="1"/>
</dbReference>
<dbReference type="Proteomes" id="UP001139451">
    <property type="component" value="Unassembled WGS sequence"/>
</dbReference>
<reference evidence="3" key="1">
    <citation type="submission" date="2022-05" db="EMBL/GenBank/DDBJ databases">
        <title>Sphingomonas sp. strain MG17 Genome sequencing and assembly.</title>
        <authorList>
            <person name="Kim I."/>
        </authorList>
    </citation>
    <scope>NUCLEOTIDE SEQUENCE</scope>
    <source>
        <strain evidence="3">MG17</strain>
    </source>
</reference>
<proteinExistence type="inferred from homology"/>